<keyword evidence="6" id="KW-1185">Reference proteome</keyword>
<evidence type="ECO:0000256" key="2">
    <source>
        <dbReference type="ARBA" id="ARBA00022679"/>
    </source>
</evidence>
<dbReference type="Proteomes" id="UP001516400">
    <property type="component" value="Unassembled WGS sequence"/>
</dbReference>
<evidence type="ECO:0000256" key="4">
    <source>
        <dbReference type="HAMAP-Rule" id="MF_03052"/>
    </source>
</evidence>
<organism evidence="5 6">
    <name type="scientific">Cryptolaemus montrouzieri</name>
    <dbReference type="NCBI Taxonomy" id="559131"/>
    <lineage>
        <taxon>Eukaryota</taxon>
        <taxon>Metazoa</taxon>
        <taxon>Ecdysozoa</taxon>
        <taxon>Arthropoda</taxon>
        <taxon>Hexapoda</taxon>
        <taxon>Insecta</taxon>
        <taxon>Pterygota</taxon>
        <taxon>Neoptera</taxon>
        <taxon>Endopterygota</taxon>
        <taxon>Coleoptera</taxon>
        <taxon>Polyphaga</taxon>
        <taxon>Cucujiformia</taxon>
        <taxon>Coccinelloidea</taxon>
        <taxon>Coccinellidae</taxon>
        <taxon>Scymninae</taxon>
        <taxon>Scymnini</taxon>
        <taxon>Cryptolaemus</taxon>
    </lineage>
</organism>
<evidence type="ECO:0000313" key="5">
    <source>
        <dbReference type="EMBL" id="KAL3287139.1"/>
    </source>
</evidence>
<evidence type="ECO:0000313" key="6">
    <source>
        <dbReference type="Proteomes" id="UP001516400"/>
    </source>
</evidence>
<keyword evidence="2 4" id="KW-0808">Transferase</keyword>
<dbReference type="FunFam" id="3.90.1170.40:FF:000002">
    <property type="entry name" value="Molybdopterin synthase catalytic subunit"/>
    <property type="match status" value="1"/>
</dbReference>
<dbReference type="PANTHER" id="PTHR23404">
    <property type="entry name" value="MOLYBDOPTERIN SYNTHASE RELATED"/>
    <property type="match status" value="1"/>
</dbReference>
<dbReference type="Gene3D" id="3.90.1170.40">
    <property type="entry name" value="Molybdopterin biosynthesis MoaE subunit"/>
    <property type="match status" value="1"/>
</dbReference>
<evidence type="ECO:0000256" key="3">
    <source>
        <dbReference type="ARBA" id="ARBA00023150"/>
    </source>
</evidence>
<comment type="subunit">
    <text evidence="4">Heterotetramer; composed of 2 small (MOCS2A) and 2 large (MOCS2B) subunits.</text>
</comment>
<dbReference type="GO" id="GO:0030366">
    <property type="term" value="F:molybdopterin synthase activity"/>
    <property type="evidence" value="ECO:0007669"/>
    <property type="project" value="UniProtKB-UniRule"/>
</dbReference>
<proteinExistence type="inferred from homology"/>
<comment type="miscellaneous">
    <text evidence="4">This protein is produced by a bicistronic gene which also produces the large subunit (MOCS2A).</text>
</comment>
<dbReference type="CDD" id="cd00756">
    <property type="entry name" value="MoaE"/>
    <property type="match status" value="1"/>
</dbReference>
<comment type="subcellular location">
    <subcellularLocation>
        <location evidence="4">Cytoplasm</location>
    </subcellularLocation>
</comment>
<evidence type="ECO:0000256" key="1">
    <source>
        <dbReference type="ARBA" id="ARBA00022490"/>
    </source>
</evidence>
<dbReference type="InterPro" id="IPR003448">
    <property type="entry name" value="Mopterin_biosynth_MoaE"/>
</dbReference>
<comment type="pathway">
    <text evidence="4">Cofactor biosynthesis; molybdopterin biosynthesis.</text>
</comment>
<keyword evidence="3 4" id="KW-0501">Molybdenum cofactor biosynthesis</keyword>
<keyword evidence="1 4" id="KW-0963">Cytoplasm</keyword>
<feature type="binding site" evidence="4">
    <location>
        <position position="117"/>
    </location>
    <ligand>
        <name>substrate</name>
    </ligand>
</feature>
<name>A0ABD2P8G9_9CUCU</name>
<gene>
    <name evidence="4" type="primary">Mocs2</name>
    <name evidence="5" type="ORF">HHI36_001618</name>
</gene>
<dbReference type="GO" id="GO:0006777">
    <property type="term" value="P:Mo-molybdopterin cofactor biosynthetic process"/>
    <property type="evidence" value="ECO:0007669"/>
    <property type="project" value="UniProtKB-UniRule"/>
</dbReference>
<dbReference type="Pfam" id="PF02391">
    <property type="entry name" value="MoaE"/>
    <property type="match status" value="1"/>
</dbReference>
<comment type="caution">
    <text evidence="5">The sequence shown here is derived from an EMBL/GenBank/DDBJ whole genome shotgun (WGS) entry which is preliminary data.</text>
</comment>
<dbReference type="EC" id="2.8.1.12" evidence="4"/>
<reference evidence="5 6" key="1">
    <citation type="journal article" date="2021" name="BMC Biol.">
        <title>Horizontally acquired antibacterial genes associated with adaptive radiation of ladybird beetles.</title>
        <authorList>
            <person name="Li H.S."/>
            <person name="Tang X.F."/>
            <person name="Huang Y.H."/>
            <person name="Xu Z.Y."/>
            <person name="Chen M.L."/>
            <person name="Du X.Y."/>
            <person name="Qiu B.Y."/>
            <person name="Chen P.T."/>
            <person name="Zhang W."/>
            <person name="Slipinski A."/>
            <person name="Escalona H.E."/>
            <person name="Waterhouse R.M."/>
            <person name="Zwick A."/>
            <person name="Pang H."/>
        </authorList>
    </citation>
    <scope>NUCLEOTIDE SEQUENCE [LARGE SCALE GENOMIC DNA]</scope>
    <source>
        <strain evidence="5">SYSU2018</strain>
    </source>
</reference>
<comment type="catalytic activity">
    <reaction evidence="4">
        <text>2 [molybdopterin-synthase sulfur-carrier protein]-C-terminal-Gly-aminoethanethioate + cyclic pyranopterin phosphate + H2O = molybdopterin + 2 [molybdopterin-synthase sulfur-carrier protein]-C-terminal Gly-Gly + 2 H(+)</text>
        <dbReference type="Rhea" id="RHEA:26333"/>
        <dbReference type="Rhea" id="RHEA-COMP:12202"/>
        <dbReference type="Rhea" id="RHEA-COMP:19907"/>
        <dbReference type="ChEBI" id="CHEBI:15377"/>
        <dbReference type="ChEBI" id="CHEBI:15378"/>
        <dbReference type="ChEBI" id="CHEBI:58698"/>
        <dbReference type="ChEBI" id="CHEBI:59648"/>
        <dbReference type="ChEBI" id="CHEBI:90778"/>
        <dbReference type="ChEBI" id="CHEBI:232372"/>
        <dbReference type="EC" id="2.8.1.12"/>
    </reaction>
</comment>
<dbReference type="InterPro" id="IPR036563">
    <property type="entry name" value="MoaE_sf"/>
</dbReference>
<dbReference type="EMBL" id="JABFTP020000185">
    <property type="protein sequence ID" value="KAL3287139.1"/>
    <property type="molecule type" value="Genomic_DNA"/>
</dbReference>
<comment type="function">
    <text evidence="4">Catalytic subunit of the molybdopterin synthase complex, a complex that catalyzes the conversion of precursor Z into molybdopterin. Acts by mediating the incorporation of 2 sulfur atoms from thiocarboxylated MOCS2A into precursor Z to generate a dithiolene group.</text>
</comment>
<sequence>MNYLKLTKEKLAVEVVSDLVLSSSCGALSIFVGTTRDQFNEKKVVSLEYEAYESMALKVMSDLCNEIRNRWKAVENIAIYHRLGSVQVKEASIIIAITSPHRAEAIQATEWCIDNFKKLVPIWKKEVYENGLPEWKENKECMWSSLHNNVDS</sequence>
<accession>A0ABD2P8G9</accession>
<dbReference type="HAMAP" id="MF_03052">
    <property type="entry name" value="MOC2B"/>
    <property type="match status" value="1"/>
</dbReference>
<dbReference type="InterPro" id="IPR028888">
    <property type="entry name" value="MOCS2B_euk"/>
</dbReference>
<feature type="binding site" evidence="4">
    <location>
        <begin position="101"/>
        <end position="102"/>
    </location>
    <ligand>
        <name>substrate</name>
    </ligand>
</feature>
<protein>
    <recommendedName>
        <fullName evidence="4">Molybdopterin synthase catalytic subunit</fullName>
        <ecNumber evidence="4">2.8.1.12</ecNumber>
    </recommendedName>
    <alternativeName>
        <fullName evidence="4">Molybdenum cofactor synthesis protein 2 large subunit</fullName>
    </alternativeName>
    <alternativeName>
        <fullName evidence="4">Molybdenum cofactor synthesis protein 2B</fullName>
        <shortName evidence="4">MOCS2B</shortName>
    </alternativeName>
</protein>
<feature type="binding site" evidence="4">
    <location>
        <begin position="124"/>
        <end position="126"/>
    </location>
    <ligand>
        <name>substrate</name>
    </ligand>
</feature>
<dbReference type="GO" id="GO:1990140">
    <property type="term" value="C:molybdopterin synthase complex"/>
    <property type="evidence" value="ECO:0007669"/>
    <property type="project" value="UniProtKB-UniRule"/>
</dbReference>
<dbReference type="SUPFAM" id="SSF54690">
    <property type="entry name" value="Molybdopterin synthase subunit MoaE"/>
    <property type="match status" value="1"/>
</dbReference>
<dbReference type="AlphaFoldDB" id="A0ABD2P8G9"/>
<comment type="similarity">
    <text evidence="4">Belongs to the MoaE family. MOCS2B subfamily.</text>
</comment>